<dbReference type="AlphaFoldDB" id="A0A0F8ZIT4"/>
<comment type="caution">
    <text evidence="1">The sequence shown here is derived from an EMBL/GenBank/DDBJ whole genome shotgun (WGS) entry which is preliminary data.</text>
</comment>
<protein>
    <submittedName>
        <fullName evidence="1">Uncharacterized protein</fullName>
    </submittedName>
</protein>
<sequence length="140" mass="16235">LGRFIKDLEKLDQEKLIYVEEWIGCDGLASWRGSYCELGLEYEADKKSNVKEVLENAKKTLDSTLTGYKGGDFVMDKKTPIHIANYGENSFCISKYAFEFKCKDPKKNFMCYYDVKLIGIEDKGKFYQLKLRIDDDSYEG</sequence>
<gene>
    <name evidence="1" type="ORF">LCGC14_2965090</name>
</gene>
<organism evidence="1">
    <name type="scientific">marine sediment metagenome</name>
    <dbReference type="NCBI Taxonomy" id="412755"/>
    <lineage>
        <taxon>unclassified sequences</taxon>
        <taxon>metagenomes</taxon>
        <taxon>ecological metagenomes</taxon>
    </lineage>
</organism>
<reference evidence="1" key="1">
    <citation type="journal article" date="2015" name="Nature">
        <title>Complex archaea that bridge the gap between prokaryotes and eukaryotes.</title>
        <authorList>
            <person name="Spang A."/>
            <person name="Saw J.H."/>
            <person name="Jorgensen S.L."/>
            <person name="Zaremba-Niedzwiedzka K."/>
            <person name="Martijn J."/>
            <person name="Lind A.E."/>
            <person name="van Eijk R."/>
            <person name="Schleper C."/>
            <person name="Guy L."/>
            <person name="Ettema T.J."/>
        </authorList>
    </citation>
    <scope>NUCLEOTIDE SEQUENCE</scope>
</reference>
<proteinExistence type="predicted"/>
<dbReference type="EMBL" id="LAZR01060123">
    <property type="protein sequence ID" value="KKK66339.1"/>
    <property type="molecule type" value="Genomic_DNA"/>
</dbReference>
<feature type="non-terminal residue" evidence="1">
    <location>
        <position position="1"/>
    </location>
</feature>
<evidence type="ECO:0000313" key="1">
    <source>
        <dbReference type="EMBL" id="KKK66339.1"/>
    </source>
</evidence>
<accession>A0A0F8ZIT4</accession>
<name>A0A0F8ZIT4_9ZZZZ</name>